<comment type="caution">
    <text evidence="1">The sequence shown here is derived from an EMBL/GenBank/DDBJ whole genome shotgun (WGS) entry which is preliminary data.</text>
</comment>
<proteinExistence type="predicted"/>
<evidence type="ECO:0000313" key="1">
    <source>
        <dbReference type="EMBL" id="GAM13433.1"/>
    </source>
</evidence>
<accession>A0A0A8X0M0</accession>
<dbReference type="Pfam" id="PF04229">
    <property type="entry name" value="GrpB"/>
    <property type="match status" value="1"/>
</dbReference>
<dbReference type="Proteomes" id="UP000031014">
    <property type="component" value="Unassembled WGS sequence"/>
</dbReference>
<dbReference type="STRING" id="1321606.SAMD00020551_1577"/>
<protein>
    <submittedName>
        <fullName evidence="1">Glutamate-rich protein grpB</fullName>
    </submittedName>
</protein>
<dbReference type="PANTHER" id="PTHR34822">
    <property type="entry name" value="GRPB DOMAIN PROTEIN (AFU_ORTHOLOGUE AFUA_1G01530)"/>
    <property type="match status" value="1"/>
</dbReference>
<organism evidence="1 2">
    <name type="scientific">Mesobacillus selenatarsenatis (strain DSM 18680 / JCM 14380 / FERM P-15431 / SF-1)</name>
    <dbReference type="NCBI Taxonomy" id="1321606"/>
    <lineage>
        <taxon>Bacteria</taxon>
        <taxon>Bacillati</taxon>
        <taxon>Bacillota</taxon>
        <taxon>Bacilli</taxon>
        <taxon>Bacillales</taxon>
        <taxon>Bacillaceae</taxon>
        <taxon>Mesobacillus</taxon>
    </lineage>
</organism>
<name>A0A0A8X0M0_MESS1</name>
<dbReference type="SUPFAM" id="SSF81301">
    <property type="entry name" value="Nucleotidyltransferase"/>
    <property type="match status" value="1"/>
</dbReference>
<dbReference type="InterPro" id="IPR007344">
    <property type="entry name" value="GrpB/CoaE"/>
</dbReference>
<dbReference type="AlphaFoldDB" id="A0A0A8X0M0"/>
<dbReference type="InterPro" id="IPR043519">
    <property type="entry name" value="NT_sf"/>
</dbReference>
<dbReference type="RefSeq" id="WP_041965282.1">
    <property type="nucleotide sequence ID" value="NZ_BASE01000032.1"/>
</dbReference>
<keyword evidence="2" id="KW-1185">Reference proteome</keyword>
<dbReference type="PANTHER" id="PTHR34822:SF1">
    <property type="entry name" value="GRPB FAMILY PROTEIN"/>
    <property type="match status" value="1"/>
</dbReference>
<reference evidence="1 2" key="1">
    <citation type="submission" date="2013-06" db="EMBL/GenBank/DDBJ databases">
        <title>Whole genome shotgun sequence of Bacillus selenatarsenatis SF-1.</title>
        <authorList>
            <person name="Kuroda M."/>
            <person name="Sei K."/>
            <person name="Yamashita M."/>
            <person name="Ike M."/>
        </authorList>
    </citation>
    <scope>NUCLEOTIDE SEQUENCE [LARGE SCALE GENOMIC DNA]</scope>
    <source>
        <strain evidence="1 2">SF-1</strain>
    </source>
</reference>
<dbReference type="Gene3D" id="3.30.460.10">
    <property type="entry name" value="Beta Polymerase, domain 2"/>
    <property type="match status" value="1"/>
</dbReference>
<gene>
    <name evidence="1" type="ORF">SAMD00020551_1577</name>
</gene>
<sequence length="175" mass="20290">MTRRRVEVVPYNPEWKTLFEIEKHLLESIFLPAVVEVYHIGSTSVPGLSAKPIIDIMLAADRLEQVEKATPAIEAAGYEAKGENGIPGRRYFQKHDENGIRKVHLHSFEKGSHQLYRHLVFRDYLRSHPQDASKYADVKEKAARKYEFDIDSYIAEKSPTLKEIEQKAMEWRPVK</sequence>
<dbReference type="EMBL" id="BASE01000032">
    <property type="protein sequence ID" value="GAM13433.1"/>
    <property type="molecule type" value="Genomic_DNA"/>
</dbReference>
<evidence type="ECO:0000313" key="2">
    <source>
        <dbReference type="Proteomes" id="UP000031014"/>
    </source>
</evidence>
<dbReference type="OrthoDB" id="9799092at2"/>